<dbReference type="EMBL" id="UOFS01000036">
    <property type="protein sequence ID" value="VAW98186.1"/>
    <property type="molecule type" value="Genomic_DNA"/>
</dbReference>
<organism evidence="1">
    <name type="scientific">hydrothermal vent metagenome</name>
    <dbReference type="NCBI Taxonomy" id="652676"/>
    <lineage>
        <taxon>unclassified sequences</taxon>
        <taxon>metagenomes</taxon>
        <taxon>ecological metagenomes</taxon>
    </lineage>
</organism>
<accession>A0A3B1AZC2</accession>
<gene>
    <name evidence="1" type="ORF">MNBD_GAMMA22-1202</name>
</gene>
<evidence type="ECO:0000313" key="1">
    <source>
        <dbReference type="EMBL" id="VAW98186.1"/>
    </source>
</evidence>
<protein>
    <recommendedName>
        <fullName evidence="2">Outer membrane protein beta-barrel domain-containing protein</fullName>
    </recommendedName>
</protein>
<name>A0A3B1AZC2_9ZZZZ</name>
<reference evidence="1" key="1">
    <citation type="submission" date="2018-06" db="EMBL/GenBank/DDBJ databases">
        <authorList>
            <person name="Zhirakovskaya E."/>
        </authorList>
    </citation>
    <scope>NUCLEOTIDE SEQUENCE</scope>
</reference>
<evidence type="ECO:0008006" key="2">
    <source>
        <dbReference type="Google" id="ProtNLM"/>
    </source>
</evidence>
<dbReference type="AlphaFoldDB" id="A0A3B1AZC2"/>
<sequence>MKIKNINYKSLLKVALPLFALALSSNAHAVKWIGEGGVHFGGDNLATATFTNGDTKDINAGALLSVGIGPQIDITENSNVRVLFNYKTDSISAQNGNLSFTRFPIDVMYFYTTEQWLFGGGITYHLNPELMGDGLASGINGSYDNALGFLAEVDFRLGEFFYIGGKLTFIDYEPQQANAKTVDGNSVGIVMGFIFGD</sequence>
<proteinExistence type="predicted"/>